<sequence length="140" mass="15935">MQFIKDLQEYRENIHLFLLHYIHLSSWIPRKEKPSMKNQCVIALLLVCPTGGRINDNCCLNRWGHNSRGKRWGGRQVTEEVFLDCYSTWQGCRAVLWQDISLKPHHAPLHSAAVFAERLPLADVQPASLCSGVLLGADCP</sequence>
<accession>A0ABV0QZ47</accession>
<keyword evidence="2" id="KW-1185">Reference proteome</keyword>
<gene>
    <name evidence="1" type="ORF">XENOCAPTIV_007656</name>
</gene>
<evidence type="ECO:0000313" key="1">
    <source>
        <dbReference type="EMBL" id="MEQ2201106.1"/>
    </source>
</evidence>
<comment type="caution">
    <text evidence="1">The sequence shown here is derived from an EMBL/GenBank/DDBJ whole genome shotgun (WGS) entry which is preliminary data.</text>
</comment>
<protein>
    <submittedName>
        <fullName evidence="1">Uncharacterized protein</fullName>
    </submittedName>
</protein>
<dbReference type="Proteomes" id="UP001434883">
    <property type="component" value="Unassembled WGS sequence"/>
</dbReference>
<reference evidence="1 2" key="1">
    <citation type="submission" date="2021-06" db="EMBL/GenBank/DDBJ databases">
        <authorList>
            <person name="Palmer J.M."/>
        </authorList>
    </citation>
    <scope>NUCLEOTIDE SEQUENCE [LARGE SCALE GENOMIC DNA]</scope>
    <source>
        <strain evidence="1 2">XC_2019</strain>
        <tissue evidence="1">Muscle</tissue>
    </source>
</reference>
<proteinExistence type="predicted"/>
<organism evidence="1 2">
    <name type="scientific">Xenoophorus captivus</name>
    <dbReference type="NCBI Taxonomy" id="1517983"/>
    <lineage>
        <taxon>Eukaryota</taxon>
        <taxon>Metazoa</taxon>
        <taxon>Chordata</taxon>
        <taxon>Craniata</taxon>
        <taxon>Vertebrata</taxon>
        <taxon>Euteleostomi</taxon>
        <taxon>Actinopterygii</taxon>
        <taxon>Neopterygii</taxon>
        <taxon>Teleostei</taxon>
        <taxon>Neoteleostei</taxon>
        <taxon>Acanthomorphata</taxon>
        <taxon>Ovalentaria</taxon>
        <taxon>Atherinomorphae</taxon>
        <taxon>Cyprinodontiformes</taxon>
        <taxon>Goodeidae</taxon>
        <taxon>Xenoophorus</taxon>
    </lineage>
</organism>
<name>A0ABV0QZ47_9TELE</name>
<evidence type="ECO:0000313" key="2">
    <source>
        <dbReference type="Proteomes" id="UP001434883"/>
    </source>
</evidence>
<dbReference type="EMBL" id="JAHRIN010027084">
    <property type="protein sequence ID" value="MEQ2201106.1"/>
    <property type="molecule type" value="Genomic_DNA"/>
</dbReference>